<gene>
    <name evidence="2" type="ORF">BU14_0256s0005</name>
</gene>
<reference evidence="2 3" key="1">
    <citation type="submission" date="2017-03" db="EMBL/GenBank/DDBJ databases">
        <title>WGS assembly of Porphyra umbilicalis.</title>
        <authorList>
            <person name="Brawley S.H."/>
            <person name="Blouin N.A."/>
            <person name="Ficko-Blean E."/>
            <person name="Wheeler G.L."/>
            <person name="Lohr M."/>
            <person name="Goodson H.V."/>
            <person name="Jenkins J.W."/>
            <person name="Blaby-Haas C.E."/>
            <person name="Helliwell K.E."/>
            <person name="Chan C."/>
            <person name="Marriage T."/>
            <person name="Bhattacharya D."/>
            <person name="Klein A.S."/>
            <person name="Badis Y."/>
            <person name="Brodie J."/>
            <person name="Cao Y."/>
            <person name="Collen J."/>
            <person name="Dittami S.M."/>
            <person name="Gachon C.M."/>
            <person name="Green B.R."/>
            <person name="Karpowicz S."/>
            <person name="Kim J.W."/>
            <person name="Kudahl U."/>
            <person name="Lin S."/>
            <person name="Michel G."/>
            <person name="Mittag M."/>
            <person name="Olson B.J."/>
            <person name="Pangilinan J."/>
            <person name="Peng Y."/>
            <person name="Qiu H."/>
            <person name="Shu S."/>
            <person name="Singer J.T."/>
            <person name="Smith A.G."/>
            <person name="Sprecher B.N."/>
            <person name="Wagner V."/>
            <person name="Wang W."/>
            <person name="Wang Z.-Y."/>
            <person name="Yan J."/>
            <person name="Yarish C."/>
            <person name="Zoeuner-Riek S."/>
            <person name="Zhuang Y."/>
            <person name="Zou Y."/>
            <person name="Lindquist E.A."/>
            <person name="Grimwood J."/>
            <person name="Barry K."/>
            <person name="Rokhsar D.S."/>
            <person name="Schmutz J."/>
            <person name="Stiller J.W."/>
            <person name="Grossman A.R."/>
            <person name="Prochnik S.E."/>
        </authorList>
    </citation>
    <scope>NUCLEOTIDE SEQUENCE [LARGE SCALE GENOMIC DNA]</scope>
    <source>
        <strain evidence="2">4086291</strain>
    </source>
</reference>
<sequence>MLAHGGRTVGAAAVSAAARRAGRGRGAGRQQKGRAGRPRRVATSSDREGKTAGKEILRSATRTHCRRRMGCYGGTQSRRCRGRRPVGCGWSAPQVATAHGVGERGWRCQPCP</sequence>
<accession>A0A1X6P2E7</accession>
<feature type="compositionally biased region" description="Low complexity" evidence="1">
    <location>
        <begin position="1"/>
        <end position="19"/>
    </location>
</feature>
<name>A0A1X6P2E7_PORUM</name>
<protein>
    <submittedName>
        <fullName evidence="2">Uncharacterized protein</fullName>
    </submittedName>
</protein>
<evidence type="ECO:0000313" key="2">
    <source>
        <dbReference type="EMBL" id="OSX75052.1"/>
    </source>
</evidence>
<feature type="compositionally biased region" description="Basic residues" evidence="1">
    <location>
        <begin position="31"/>
        <end position="40"/>
    </location>
</feature>
<dbReference type="EMBL" id="KV918919">
    <property type="protein sequence ID" value="OSX75052.1"/>
    <property type="molecule type" value="Genomic_DNA"/>
</dbReference>
<feature type="compositionally biased region" description="Basic and acidic residues" evidence="1">
    <location>
        <begin position="45"/>
        <end position="57"/>
    </location>
</feature>
<evidence type="ECO:0000313" key="3">
    <source>
        <dbReference type="Proteomes" id="UP000218209"/>
    </source>
</evidence>
<dbReference type="AlphaFoldDB" id="A0A1X6P2E7"/>
<feature type="region of interest" description="Disordered" evidence="1">
    <location>
        <begin position="1"/>
        <end position="61"/>
    </location>
</feature>
<proteinExistence type="predicted"/>
<dbReference type="Proteomes" id="UP000218209">
    <property type="component" value="Unassembled WGS sequence"/>
</dbReference>
<evidence type="ECO:0000256" key="1">
    <source>
        <dbReference type="SAM" id="MobiDB-lite"/>
    </source>
</evidence>
<organism evidence="2 3">
    <name type="scientific">Porphyra umbilicalis</name>
    <name type="common">Purple laver</name>
    <name type="synonym">Red alga</name>
    <dbReference type="NCBI Taxonomy" id="2786"/>
    <lineage>
        <taxon>Eukaryota</taxon>
        <taxon>Rhodophyta</taxon>
        <taxon>Bangiophyceae</taxon>
        <taxon>Bangiales</taxon>
        <taxon>Bangiaceae</taxon>
        <taxon>Porphyra</taxon>
    </lineage>
</organism>
<keyword evidence="3" id="KW-1185">Reference proteome</keyword>